<reference evidence="2" key="2">
    <citation type="submission" date="2017-10" db="EMBL/GenBank/DDBJ databases">
        <title>Ladona fulva Genome sequencing and assembly.</title>
        <authorList>
            <person name="Murali S."/>
            <person name="Richards S."/>
            <person name="Bandaranaike D."/>
            <person name="Bellair M."/>
            <person name="Blankenburg K."/>
            <person name="Chao H."/>
            <person name="Dinh H."/>
            <person name="Doddapaneni H."/>
            <person name="Dugan-Rocha S."/>
            <person name="Elkadiri S."/>
            <person name="Gnanaolivu R."/>
            <person name="Hernandez B."/>
            <person name="Skinner E."/>
            <person name="Javaid M."/>
            <person name="Lee S."/>
            <person name="Li M."/>
            <person name="Ming W."/>
            <person name="Munidasa M."/>
            <person name="Muniz J."/>
            <person name="Nguyen L."/>
            <person name="Hughes D."/>
            <person name="Osuji N."/>
            <person name="Pu L.-L."/>
            <person name="Puazo M."/>
            <person name="Qu C."/>
            <person name="Quiroz J."/>
            <person name="Raj R."/>
            <person name="Weissenberger G."/>
            <person name="Xin Y."/>
            <person name="Zou X."/>
            <person name="Han Y."/>
            <person name="Worley K."/>
            <person name="Muzny D."/>
            <person name="Gibbs R."/>
        </authorList>
    </citation>
    <scope>NUCLEOTIDE SEQUENCE</scope>
    <source>
        <strain evidence="2">Sampled in the wild</strain>
    </source>
</reference>
<proteinExistence type="predicted"/>
<dbReference type="AlphaFoldDB" id="A0A8K0P6Y1"/>
<feature type="compositionally biased region" description="Polar residues" evidence="1">
    <location>
        <begin position="19"/>
        <end position="28"/>
    </location>
</feature>
<feature type="compositionally biased region" description="Polar residues" evidence="1">
    <location>
        <begin position="1"/>
        <end position="11"/>
    </location>
</feature>
<comment type="caution">
    <text evidence="2">The sequence shown here is derived from an EMBL/GenBank/DDBJ whole genome shotgun (WGS) entry which is preliminary data.</text>
</comment>
<dbReference type="OrthoDB" id="7571931at2759"/>
<evidence type="ECO:0000256" key="1">
    <source>
        <dbReference type="SAM" id="MobiDB-lite"/>
    </source>
</evidence>
<gene>
    <name evidence="2" type="ORF">J437_LFUL013295</name>
</gene>
<keyword evidence="3" id="KW-1185">Reference proteome</keyword>
<dbReference type="Proteomes" id="UP000792457">
    <property type="component" value="Unassembled WGS sequence"/>
</dbReference>
<name>A0A8K0P6Y1_LADFU</name>
<sequence>MGTSRRNTFTWPSPGFSRSVENSCAPPQQRCSLRSKPYLPARGFQGTRTLMQKRKLFPGPPTASPSTFRLP</sequence>
<dbReference type="EMBL" id="KZ308687">
    <property type="protein sequence ID" value="KAG8233104.1"/>
    <property type="molecule type" value="Genomic_DNA"/>
</dbReference>
<organism evidence="2 3">
    <name type="scientific">Ladona fulva</name>
    <name type="common">Scarce chaser dragonfly</name>
    <name type="synonym">Libellula fulva</name>
    <dbReference type="NCBI Taxonomy" id="123851"/>
    <lineage>
        <taxon>Eukaryota</taxon>
        <taxon>Metazoa</taxon>
        <taxon>Ecdysozoa</taxon>
        <taxon>Arthropoda</taxon>
        <taxon>Hexapoda</taxon>
        <taxon>Insecta</taxon>
        <taxon>Pterygota</taxon>
        <taxon>Palaeoptera</taxon>
        <taxon>Odonata</taxon>
        <taxon>Epiprocta</taxon>
        <taxon>Anisoptera</taxon>
        <taxon>Libelluloidea</taxon>
        <taxon>Libellulidae</taxon>
        <taxon>Ladona</taxon>
    </lineage>
</organism>
<feature type="region of interest" description="Disordered" evidence="1">
    <location>
        <begin position="49"/>
        <end position="71"/>
    </location>
</feature>
<evidence type="ECO:0000313" key="3">
    <source>
        <dbReference type="Proteomes" id="UP000792457"/>
    </source>
</evidence>
<protein>
    <submittedName>
        <fullName evidence="2">Uncharacterized protein</fullName>
    </submittedName>
</protein>
<feature type="region of interest" description="Disordered" evidence="1">
    <location>
        <begin position="1"/>
        <end position="28"/>
    </location>
</feature>
<reference evidence="2" key="1">
    <citation type="submission" date="2013-04" db="EMBL/GenBank/DDBJ databases">
        <authorList>
            <person name="Qu J."/>
            <person name="Murali S.C."/>
            <person name="Bandaranaike D."/>
            <person name="Bellair M."/>
            <person name="Blankenburg K."/>
            <person name="Chao H."/>
            <person name="Dinh H."/>
            <person name="Doddapaneni H."/>
            <person name="Downs B."/>
            <person name="Dugan-Rocha S."/>
            <person name="Elkadiri S."/>
            <person name="Gnanaolivu R.D."/>
            <person name="Hernandez B."/>
            <person name="Javaid M."/>
            <person name="Jayaseelan J.C."/>
            <person name="Lee S."/>
            <person name="Li M."/>
            <person name="Ming W."/>
            <person name="Munidasa M."/>
            <person name="Muniz J."/>
            <person name="Nguyen L."/>
            <person name="Ongeri F."/>
            <person name="Osuji N."/>
            <person name="Pu L.-L."/>
            <person name="Puazo M."/>
            <person name="Qu C."/>
            <person name="Quiroz J."/>
            <person name="Raj R."/>
            <person name="Weissenberger G."/>
            <person name="Xin Y."/>
            <person name="Zou X."/>
            <person name="Han Y."/>
            <person name="Richards S."/>
            <person name="Worley K."/>
            <person name="Muzny D."/>
            <person name="Gibbs R."/>
        </authorList>
    </citation>
    <scope>NUCLEOTIDE SEQUENCE</scope>
    <source>
        <strain evidence="2">Sampled in the wild</strain>
    </source>
</reference>
<evidence type="ECO:0000313" key="2">
    <source>
        <dbReference type="EMBL" id="KAG8233104.1"/>
    </source>
</evidence>
<accession>A0A8K0P6Y1</accession>